<feature type="domain" description="F-box" evidence="1">
    <location>
        <begin position="11"/>
        <end position="58"/>
    </location>
</feature>
<dbReference type="AlphaFoldDB" id="A0A251SL09"/>
<dbReference type="InterPro" id="IPR036047">
    <property type="entry name" value="F-box-like_dom_sf"/>
</dbReference>
<evidence type="ECO:0000313" key="3">
    <source>
        <dbReference type="Proteomes" id="UP000215914"/>
    </source>
</evidence>
<dbReference type="InParanoid" id="A0A251SL09"/>
<keyword evidence="3" id="KW-1185">Reference proteome</keyword>
<dbReference type="InterPro" id="IPR001810">
    <property type="entry name" value="F-box_dom"/>
</dbReference>
<dbReference type="Pfam" id="PF00646">
    <property type="entry name" value="F-box"/>
    <property type="match status" value="1"/>
</dbReference>
<organism evidence="2 3">
    <name type="scientific">Helianthus annuus</name>
    <name type="common">Common sunflower</name>
    <dbReference type="NCBI Taxonomy" id="4232"/>
    <lineage>
        <taxon>Eukaryota</taxon>
        <taxon>Viridiplantae</taxon>
        <taxon>Streptophyta</taxon>
        <taxon>Embryophyta</taxon>
        <taxon>Tracheophyta</taxon>
        <taxon>Spermatophyta</taxon>
        <taxon>Magnoliopsida</taxon>
        <taxon>eudicotyledons</taxon>
        <taxon>Gunneridae</taxon>
        <taxon>Pentapetalae</taxon>
        <taxon>asterids</taxon>
        <taxon>campanulids</taxon>
        <taxon>Asterales</taxon>
        <taxon>Asteraceae</taxon>
        <taxon>Asteroideae</taxon>
        <taxon>Heliantheae alliance</taxon>
        <taxon>Heliantheae</taxon>
        <taxon>Helianthus</taxon>
    </lineage>
</organism>
<dbReference type="PANTHER" id="PTHR38926">
    <property type="entry name" value="F-BOX DOMAIN CONTAINING PROTEIN, EXPRESSED"/>
    <property type="match status" value="1"/>
</dbReference>
<accession>A0A251SL09</accession>
<dbReference type="Proteomes" id="UP000215914">
    <property type="component" value="Chromosome 14"/>
</dbReference>
<dbReference type="EMBL" id="CM007903">
    <property type="protein sequence ID" value="OTF99554.1"/>
    <property type="molecule type" value="Genomic_DNA"/>
</dbReference>
<evidence type="ECO:0000259" key="1">
    <source>
        <dbReference type="PROSITE" id="PS50181"/>
    </source>
</evidence>
<gene>
    <name evidence="2" type="ORF">HannXRQ_Chr14g0457891</name>
</gene>
<name>A0A251SL09_HELAN</name>
<protein>
    <submittedName>
        <fullName evidence="2">Putative F-box domain-containing protein</fullName>
    </submittedName>
</protein>
<dbReference type="GO" id="GO:1905761">
    <property type="term" value="F:SCF ubiquitin ligase complex binding"/>
    <property type="evidence" value="ECO:0000318"/>
    <property type="project" value="GO_Central"/>
</dbReference>
<reference evidence="3" key="1">
    <citation type="journal article" date="2017" name="Nature">
        <title>The sunflower genome provides insights into oil metabolism, flowering and Asterid evolution.</title>
        <authorList>
            <person name="Badouin H."/>
            <person name="Gouzy J."/>
            <person name="Grassa C.J."/>
            <person name="Murat F."/>
            <person name="Staton S.E."/>
            <person name="Cottret L."/>
            <person name="Lelandais-Briere C."/>
            <person name="Owens G.L."/>
            <person name="Carrere S."/>
            <person name="Mayjonade B."/>
            <person name="Legrand L."/>
            <person name="Gill N."/>
            <person name="Kane N.C."/>
            <person name="Bowers J.E."/>
            <person name="Hubner S."/>
            <person name="Bellec A."/>
            <person name="Berard A."/>
            <person name="Berges H."/>
            <person name="Blanchet N."/>
            <person name="Boniface M.C."/>
            <person name="Brunel D."/>
            <person name="Catrice O."/>
            <person name="Chaidir N."/>
            <person name="Claudel C."/>
            <person name="Donnadieu C."/>
            <person name="Faraut T."/>
            <person name="Fievet G."/>
            <person name="Helmstetter N."/>
            <person name="King M."/>
            <person name="Knapp S.J."/>
            <person name="Lai Z."/>
            <person name="Le Paslier M.C."/>
            <person name="Lippi Y."/>
            <person name="Lorenzon L."/>
            <person name="Mandel J.R."/>
            <person name="Marage G."/>
            <person name="Marchand G."/>
            <person name="Marquand E."/>
            <person name="Bret-Mestries E."/>
            <person name="Morien E."/>
            <person name="Nambeesan S."/>
            <person name="Nguyen T."/>
            <person name="Pegot-Espagnet P."/>
            <person name="Pouilly N."/>
            <person name="Raftis F."/>
            <person name="Sallet E."/>
            <person name="Schiex T."/>
            <person name="Thomas J."/>
            <person name="Vandecasteele C."/>
            <person name="Vares D."/>
            <person name="Vear F."/>
            <person name="Vautrin S."/>
            <person name="Crespi M."/>
            <person name="Mangin B."/>
            <person name="Burke J.M."/>
            <person name="Salse J."/>
            <person name="Munos S."/>
            <person name="Vincourt P."/>
            <person name="Rieseberg L.H."/>
            <person name="Langlade N.B."/>
        </authorList>
    </citation>
    <scope>NUCLEOTIDE SEQUENCE [LARGE SCALE GENOMIC DNA]</scope>
    <source>
        <strain evidence="3">cv. SF193</strain>
    </source>
</reference>
<sequence length="153" mass="17715">MPSTSIPKQEERNWLDLPSDVTANILNRIGMVDILENAQKVCTAWRKICKDPPMWRVINMNDIPIFGAKLSRVEMCEHAVDRSQGQLVDITIVFLYDAEFMYKVAVLSLVSKDKASKDYEYPSMSSKDTHRRMDLEGYRRISFEVCEYLSKTV</sequence>
<dbReference type="Gene3D" id="1.20.1280.50">
    <property type="match status" value="1"/>
</dbReference>
<dbReference type="SUPFAM" id="SSF81383">
    <property type="entry name" value="F-box domain"/>
    <property type="match status" value="1"/>
</dbReference>
<dbReference type="PANTHER" id="PTHR38926:SF80">
    <property type="entry name" value="F-BOX DOMAIN, LEUCINE-RICH REPEAT DOMAIN SUPERFAMILY"/>
    <property type="match status" value="1"/>
</dbReference>
<dbReference type="PROSITE" id="PS50181">
    <property type="entry name" value="FBOX"/>
    <property type="match status" value="1"/>
</dbReference>
<dbReference type="CDD" id="cd22164">
    <property type="entry name" value="F-box_AtSKIP19-like"/>
    <property type="match status" value="1"/>
</dbReference>
<evidence type="ECO:0000313" key="2">
    <source>
        <dbReference type="EMBL" id="OTF99554.1"/>
    </source>
</evidence>
<proteinExistence type="predicted"/>